<dbReference type="Proteomes" id="UP000009168">
    <property type="component" value="Unassembled WGS sequence"/>
</dbReference>
<dbReference type="KEGG" id="tet:TTHERM_00047300"/>
<reference evidence="2" key="1">
    <citation type="journal article" date="2006" name="PLoS Biol.">
        <title>Macronuclear genome sequence of the ciliate Tetrahymena thermophila, a model eukaryote.</title>
        <authorList>
            <person name="Eisen J.A."/>
            <person name="Coyne R.S."/>
            <person name="Wu M."/>
            <person name="Wu D."/>
            <person name="Thiagarajan M."/>
            <person name="Wortman J.R."/>
            <person name="Badger J.H."/>
            <person name="Ren Q."/>
            <person name="Amedeo P."/>
            <person name="Jones K.M."/>
            <person name="Tallon L.J."/>
            <person name="Delcher A.L."/>
            <person name="Salzberg S.L."/>
            <person name="Silva J.C."/>
            <person name="Haas B.J."/>
            <person name="Majoros W.H."/>
            <person name="Farzad M."/>
            <person name="Carlton J.M."/>
            <person name="Smith R.K. Jr."/>
            <person name="Garg J."/>
            <person name="Pearlman R.E."/>
            <person name="Karrer K.M."/>
            <person name="Sun L."/>
            <person name="Manning G."/>
            <person name="Elde N.C."/>
            <person name="Turkewitz A.P."/>
            <person name="Asai D.J."/>
            <person name="Wilkes D.E."/>
            <person name="Wang Y."/>
            <person name="Cai H."/>
            <person name="Collins K."/>
            <person name="Stewart B.A."/>
            <person name="Lee S.R."/>
            <person name="Wilamowska K."/>
            <person name="Weinberg Z."/>
            <person name="Ruzzo W.L."/>
            <person name="Wloga D."/>
            <person name="Gaertig J."/>
            <person name="Frankel J."/>
            <person name="Tsao C.-C."/>
            <person name="Gorovsky M.A."/>
            <person name="Keeling P.J."/>
            <person name="Waller R.F."/>
            <person name="Patron N.J."/>
            <person name="Cherry J.M."/>
            <person name="Stover N.A."/>
            <person name="Krieger C.J."/>
            <person name="del Toro C."/>
            <person name="Ryder H.F."/>
            <person name="Williamson S.C."/>
            <person name="Barbeau R.A."/>
            <person name="Hamilton E.P."/>
            <person name="Orias E."/>
        </authorList>
    </citation>
    <scope>NUCLEOTIDE SEQUENCE [LARGE SCALE GENOMIC DNA]</scope>
    <source>
        <strain evidence="2">SB210</strain>
    </source>
</reference>
<dbReference type="GeneID" id="7833408"/>
<evidence type="ECO:0000313" key="2">
    <source>
        <dbReference type="Proteomes" id="UP000009168"/>
    </source>
</evidence>
<keyword evidence="2" id="KW-1185">Reference proteome</keyword>
<dbReference type="InParanoid" id="Q23DG1"/>
<dbReference type="RefSeq" id="XP_001014725.2">
    <property type="nucleotide sequence ID" value="XM_001014725.2"/>
</dbReference>
<dbReference type="HOGENOM" id="CLU_479431_0_0_1"/>
<dbReference type="EMBL" id="GG662712">
    <property type="protein sequence ID" value="EAR94505.2"/>
    <property type="molecule type" value="Genomic_DNA"/>
</dbReference>
<organism evidence="1 2">
    <name type="scientific">Tetrahymena thermophila (strain SB210)</name>
    <dbReference type="NCBI Taxonomy" id="312017"/>
    <lineage>
        <taxon>Eukaryota</taxon>
        <taxon>Sar</taxon>
        <taxon>Alveolata</taxon>
        <taxon>Ciliophora</taxon>
        <taxon>Intramacronucleata</taxon>
        <taxon>Oligohymenophorea</taxon>
        <taxon>Hymenostomatida</taxon>
        <taxon>Tetrahymenina</taxon>
        <taxon>Tetrahymenidae</taxon>
        <taxon>Tetrahymena</taxon>
    </lineage>
</organism>
<protein>
    <submittedName>
        <fullName evidence="1">Uncharacterized protein</fullName>
    </submittedName>
</protein>
<gene>
    <name evidence="1" type="ORF">TTHERM_00047300</name>
</gene>
<proteinExistence type="predicted"/>
<accession>Q23DG1</accession>
<dbReference type="AlphaFoldDB" id="Q23DG1"/>
<evidence type="ECO:0000313" key="1">
    <source>
        <dbReference type="EMBL" id="EAR94505.2"/>
    </source>
</evidence>
<sequence>MQRVKVSPNLQKIVPNCQRQIERKKQQLVEIYEIDTPISPQIQQQSQILSQQDQNQKVNQQQKNGKESSYFTQMISEKPVQISEKFLDNLEKCQKFRDEKVKQSEIVVKIDQKQNLFKPRSIYVEQALQCIEKINKRERVESADIEKQKMLELDKQRIQELEDKRLNNLPTTIDEIEKIREENVMVQYKGGVQIQDQSQNQMKQIENSHQRQISCIQEFNQLDQFEKNKNVFQDDYLQYISYNPTYDDDIHPKNKVNPLLDMSSLSRDLMIQGPNVKKLMVQNCIDILNLEDILINKDEIKVQDIINIVSERINQNQLKYIFSNKGIFDLAKQVQAENDQQQTKKKFYKNKRKRVGEFISYVNNIKELKEIDALQELKHFVHISNYKDQSTEANQFDIIEETKEEIDWALEDFYFIKQAKRNIEQFPSFFEGVSELQKAINKRFEDSLIDLLRIFLGVSKQDYYETKTVKYEDLIIELKKIVKNPESIINQKIQGHQKVKILYIFLKDFLPIVQKEEQIVEQIKQLHKQISQQQYEEKKEMSKPSYVKDYEQSTIKLRRQNQQKIFKTINKLQDKNSKVFK</sequence>
<name>Q23DG1_TETTS</name>